<keyword evidence="1" id="KW-0548">Nucleotidyltransferase</keyword>
<protein>
    <submittedName>
        <fullName evidence="1">Putative reverse transcriptase domain-containing protein</fullName>
    </submittedName>
</protein>
<keyword evidence="1" id="KW-0695">RNA-directed DNA polymerase</keyword>
<organism evidence="1">
    <name type="scientific">Tanacetum cinerariifolium</name>
    <name type="common">Dalmatian daisy</name>
    <name type="synonym">Chrysanthemum cinerariifolium</name>
    <dbReference type="NCBI Taxonomy" id="118510"/>
    <lineage>
        <taxon>Eukaryota</taxon>
        <taxon>Viridiplantae</taxon>
        <taxon>Streptophyta</taxon>
        <taxon>Embryophyta</taxon>
        <taxon>Tracheophyta</taxon>
        <taxon>Spermatophyta</taxon>
        <taxon>Magnoliopsida</taxon>
        <taxon>eudicotyledons</taxon>
        <taxon>Gunneridae</taxon>
        <taxon>Pentapetalae</taxon>
        <taxon>asterids</taxon>
        <taxon>campanulids</taxon>
        <taxon>Asterales</taxon>
        <taxon>Asteraceae</taxon>
        <taxon>Asteroideae</taxon>
        <taxon>Anthemideae</taxon>
        <taxon>Anthemidinae</taxon>
        <taxon>Tanacetum</taxon>
    </lineage>
</organism>
<sequence>TLKAFGQWLCRKCMDLHVPSNKEPGIEVTEGLFRMLSFWIVFSKCILWLSNVSLLVVISLSQALKIVLCKVVAQSDYVDAWGQQSFILRSLATWGKDDGILDGFALVKVLSSSGVALYCDYTIKPLEAKYPYKLPPSMPSITFFKPLIIAEIDSVFGCIKLFPKGTSYGIDGLRAQHILDALCGEGSATVTYLLKVIILVINLWLARWCPPILAEFVAFSPLTPLLKPDNKIRPIAIKDSCKLLLHAWYFDDGTVIGDSEEVASVLGIIKPSSGVKLLGGAVSKDIDFEKSHKCC</sequence>
<name>A0A699KQH2_TANCI</name>
<gene>
    <name evidence="1" type="ORF">Tci_673424</name>
</gene>
<comment type="caution">
    <text evidence="1">The sequence shown here is derived from an EMBL/GenBank/DDBJ whole genome shotgun (WGS) entry which is preliminary data.</text>
</comment>
<dbReference type="AlphaFoldDB" id="A0A699KQH2"/>
<evidence type="ECO:0000313" key="1">
    <source>
        <dbReference type="EMBL" id="GFB01453.1"/>
    </source>
</evidence>
<dbReference type="GO" id="GO:0003964">
    <property type="term" value="F:RNA-directed DNA polymerase activity"/>
    <property type="evidence" value="ECO:0007669"/>
    <property type="project" value="UniProtKB-KW"/>
</dbReference>
<dbReference type="EMBL" id="BKCJ010533781">
    <property type="protein sequence ID" value="GFB01453.1"/>
    <property type="molecule type" value="Genomic_DNA"/>
</dbReference>
<accession>A0A699KQH2</accession>
<proteinExistence type="predicted"/>
<keyword evidence="1" id="KW-0808">Transferase</keyword>
<feature type="non-terminal residue" evidence="1">
    <location>
        <position position="1"/>
    </location>
</feature>
<reference evidence="1" key="1">
    <citation type="journal article" date="2019" name="Sci. Rep.">
        <title>Draft genome of Tanacetum cinerariifolium, the natural source of mosquito coil.</title>
        <authorList>
            <person name="Yamashiro T."/>
            <person name="Shiraishi A."/>
            <person name="Satake H."/>
            <person name="Nakayama K."/>
        </authorList>
    </citation>
    <scope>NUCLEOTIDE SEQUENCE</scope>
</reference>